<dbReference type="GO" id="GO:0005829">
    <property type="term" value="C:cytosol"/>
    <property type="evidence" value="ECO:0007669"/>
    <property type="project" value="TreeGrafter"/>
</dbReference>
<accession>A0A7S4FWN7</accession>
<reference evidence="3" key="1">
    <citation type="submission" date="2021-01" db="EMBL/GenBank/DDBJ databases">
        <authorList>
            <person name="Corre E."/>
            <person name="Pelletier E."/>
            <person name="Niang G."/>
            <person name="Scheremetjew M."/>
            <person name="Finn R."/>
            <person name="Kale V."/>
            <person name="Holt S."/>
            <person name="Cochrane G."/>
            <person name="Meng A."/>
            <person name="Brown T."/>
            <person name="Cohen L."/>
        </authorList>
    </citation>
    <scope>NUCLEOTIDE SEQUENCE</scope>
    <source>
        <strain evidence="3">CCMP1594</strain>
    </source>
</reference>
<evidence type="ECO:0000256" key="1">
    <source>
        <dbReference type="SAM" id="MobiDB-lite"/>
    </source>
</evidence>
<dbReference type="SMART" id="SM00271">
    <property type="entry name" value="DnaJ"/>
    <property type="match status" value="1"/>
</dbReference>
<dbReference type="AlphaFoldDB" id="A0A7S4FWN7"/>
<dbReference type="GO" id="GO:0016558">
    <property type="term" value="P:protein import into peroxisome matrix"/>
    <property type="evidence" value="ECO:0007669"/>
    <property type="project" value="TreeGrafter"/>
</dbReference>
<name>A0A7S4FWN7_9EUGL</name>
<dbReference type="SUPFAM" id="SSF46565">
    <property type="entry name" value="Chaperone J-domain"/>
    <property type="match status" value="1"/>
</dbReference>
<feature type="region of interest" description="Disordered" evidence="1">
    <location>
        <begin position="267"/>
        <end position="287"/>
    </location>
</feature>
<organism evidence="3">
    <name type="scientific">Eutreptiella gymnastica</name>
    <dbReference type="NCBI Taxonomy" id="73025"/>
    <lineage>
        <taxon>Eukaryota</taxon>
        <taxon>Discoba</taxon>
        <taxon>Euglenozoa</taxon>
        <taxon>Euglenida</taxon>
        <taxon>Spirocuta</taxon>
        <taxon>Euglenophyceae</taxon>
        <taxon>Eutreptiales</taxon>
        <taxon>Eutreptiaceae</taxon>
        <taxon>Eutreptiella</taxon>
    </lineage>
</organism>
<dbReference type="PANTHER" id="PTHR45006">
    <property type="entry name" value="DNAJ-LIKE PROTEIN 1"/>
    <property type="match status" value="1"/>
</dbReference>
<dbReference type="InterPro" id="IPR052814">
    <property type="entry name" value="Peroxisomal_DnaJ"/>
</dbReference>
<dbReference type="InterPro" id="IPR001623">
    <property type="entry name" value="DnaJ_domain"/>
</dbReference>
<feature type="domain" description="J" evidence="2">
    <location>
        <begin position="288"/>
        <end position="349"/>
    </location>
</feature>
<sequence>MATTTNAAAVSQTIEAINETCRQKGGPYTRYSCKYVSWDDCQRYTGGGGLSCWGGNITDTRLFSKDGTQLYTVRPDNWNEQLGRVSAGDVTVVAGQPGSLRELSLREYLQRIGVEGGYARLEEALDLSHETLDSKCSIRFQTTFLPVPSYDATMEFATSAYNYNTTSDDCPKNLVLLCTTQGTAVQQDGAGTKELFHHSVDAAGRVHRHWLEAERSTHIVGGPQLETAEEQTHARRRGKATSAALGIAAMGSRFNALLTVQVPLQQEQHKRATAQPPSDTPPSYPDSSYYDLLGIQKDAQPADIKKAFRKLAIKHHPDKGGDAGYYQGLLNAYSVLSDPDQRCLYDSYGPELSKSSSWDTSDIFSCLFGGSGCRAAPPPHAPPRQGIANAARVSIGTEVDVWSGLTVKEPRRSISEHLTITVVMYNTITSGVPSEADVVAAIDDLERLYAACGAHGRLSDSAFDFMKKDNPFDLQAGAGPVECTPQ</sequence>
<dbReference type="InterPro" id="IPR018253">
    <property type="entry name" value="DnaJ_domain_CS"/>
</dbReference>
<proteinExistence type="predicted"/>
<dbReference type="EMBL" id="HBJA01082470">
    <property type="protein sequence ID" value="CAE0817644.1"/>
    <property type="molecule type" value="Transcribed_RNA"/>
</dbReference>
<dbReference type="Gene3D" id="1.10.287.110">
    <property type="entry name" value="DnaJ domain"/>
    <property type="match status" value="1"/>
</dbReference>
<dbReference type="PROSITE" id="PS00636">
    <property type="entry name" value="DNAJ_1"/>
    <property type="match status" value="1"/>
</dbReference>
<dbReference type="CDD" id="cd06257">
    <property type="entry name" value="DnaJ"/>
    <property type="match status" value="1"/>
</dbReference>
<dbReference type="PROSITE" id="PS50076">
    <property type="entry name" value="DNAJ_2"/>
    <property type="match status" value="1"/>
</dbReference>
<dbReference type="PANTHER" id="PTHR45006:SF1">
    <property type="entry name" value="DNAJ-LIKE PROTEIN 1"/>
    <property type="match status" value="1"/>
</dbReference>
<dbReference type="Pfam" id="PF00226">
    <property type="entry name" value="DnaJ"/>
    <property type="match status" value="1"/>
</dbReference>
<dbReference type="InterPro" id="IPR036869">
    <property type="entry name" value="J_dom_sf"/>
</dbReference>
<gene>
    <name evidence="3" type="ORF">EGYM00163_LOCUS28812</name>
</gene>
<evidence type="ECO:0000259" key="2">
    <source>
        <dbReference type="PROSITE" id="PS50076"/>
    </source>
</evidence>
<protein>
    <recommendedName>
        <fullName evidence="2">J domain-containing protein</fullName>
    </recommendedName>
</protein>
<evidence type="ECO:0000313" key="3">
    <source>
        <dbReference type="EMBL" id="CAE0817644.1"/>
    </source>
</evidence>
<dbReference type="PRINTS" id="PR00625">
    <property type="entry name" value="JDOMAIN"/>
</dbReference>